<name>A0A0F9GBV4_9ZZZZ</name>
<proteinExistence type="predicted"/>
<organism evidence="1">
    <name type="scientific">marine sediment metagenome</name>
    <dbReference type="NCBI Taxonomy" id="412755"/>
    <lineage>
        <taxon>unclassified sequences</taxon>
        <taxon>metagenomes</taxon>
        <taxon>ecological metagenomes</taxon>
    </lineage>
</organism>
<sequence>MLFITKRKHNRLLEEERRKYVSLGFDCGYKTCQADNGGKGFITGRIDEYGDWPHSHSETLDFVVRMQLNDILRDKEV</sequence>
<protein>
    <submittedName>
        <fullName evidence="1">Uncharacterized protein</fullName>
    </submittedName>
</protein>
<gene>
    <name evidence="1" type="ORF">LCGC14_1929540</name>
</gene>
<reference evidence="1" key="1">
    <citation type="journal article" date="2015" name="Nature">
        <title>Complex archaea that bridge the gap between prokaryotes and eukaryotes.</title>
        <authorList>
            <person name="Spang A."/>
            <person name="Saw J.H."/>
            <person name="Jorgensen S.L."/>
            <person name="Zaremba-Niedzwiedzka K."/>
            <person name="Martijn J."/>
            <person name="Lind A.E."/>
            <person name="van Eijk R."/>
            <person name="Schleper C."/>
            <person name="Guy L."/>
            <person name="Ettema T.J."/>
        </authorList>
    </citation>
    <scope>NUCLEOTIDE SEQUENCE</scope>
</reference>
<dbReference type="EMBL" id="LAZR01020699">
    <property type="protein sequence ID" value="KKL87951.1"/>
    <property type="molecule type" value="Genomic_DNA"/>
</dbReference>
<evidence type="ECO:0000313" key="1">
    <source>
        <dbReference type="EMBL" id="KKL87951.1"/>
    </source>
</evidence>
<comment type="caution">
    <text evidence="1">The sequence shown here is derived from an EMBL/GenBank/DDBJ whole genome shotgun (WGS) entry which is preliminary data.</text>
</comment>
<dbReference type="AlphaFoldDB" id="A0A0F9GBV4"/>
<accession>A0A0F9GBV4</accession>